<dbReference type="Proteomes" id="UP001500383">
    <property type="component" value="Unassembled WGS sequence"/>
</dbReference>
<dbReference type="PIRSF" id="PIRSF033093">
    <property type="entry name" value="UCP_ML1119"/>
    <property type="match status" value="1"/>
</dbReference>
<dbReference type="Pfam" id="PF00149">
    <property type="entry name" value="Metallophos"/>
    <property type="match status" value="1"/>
</dbReference>
<comment type="caution">
    <text evidence="7">The sequence shown here is derived from an EMBL/GenBank/DDBJ whole genome shotgun (WGS) entry which is preliminary data.</text>
</comment>
<dbReference type="CDD" id="cd00840">
    <property type="entry name" value="MPP_Mre11_N"/>
    <property type="match status" value="1"/>
</dbReference>
<dbReference type="EMBL" id="BAAAQG010000002">
    <property type="protein sequence ID" value="GAA1698275.1"/>
    <property type="molecule type" value="Genomic_DNA"/>
</dbReference>
<dbReference type="InterPro" id="IPR029052">
    <property type="entry name" value="Metallo-depent_PP-like"/>
</dbReference>
<keyword evidence="5 7" id="KW-0269">Exonuclease</keyword>
<accession>A0ABN2I475</accession>
<comment type="similarity">
    <text evidence="1">Belongs to the SbcD family.</text>
</comment>
<evidence type="ECO:0000256" key="1">
    <source>
        <dbReference type="ARBA" id="ARBA00010555"/>
    </source>
</evidence>
<proteinExistence type="inferred from homology"/>
<evidence type="ECO:0000313" key="8">
    <source>
        <dbReference type="Proteomes" id="UP001500383"/>
    </source>
</evidence>
<keyword evidence="8" id="KW-1185">Reference proteome</keyword>
<organism evidence="7 8">
    <name type="scientific">Dietzia cercidiphylli</name>
    <dbReference type="NCBI Taxonomy" id="498199"/>
    <lineage>
        <taxon>Bacteria</taxon>
        <taxon>Bacillati</taxon>
        <taxon>Actinomycetota</taxon>
        <taxon>Actinomycetes</taxon>
        <taxon>Mycobacteriales</taxon>
        <taxon>Dietziaceae</taxon>
        <taxon>Dietzia</taxon>
    </lineage>
</organism>
<name>A0ABN2I475_9ACTN</name>
<keyword evidence="4" id="KW-0378">Hydrolase</keyword>
<dbReference type="Gene3D" id="3.60.21.10">
    <property type="match status" value="1"/>
</dbReference>
<sequence>MIHPVGESRRSTVGAPTYDAAMDRRRDGDTIRFLHSADWQLGMTRRFLGTESQAVYTADRLAAVASLGDIALEHGAEFVVVAGDAFEDNAVPRSVVLRAAEVLAAFPVPVLILPGNHDPLDVSSVLRCRDFSSAVDGGAVTVICDSEPVEIRPGVEVVGVPWTSKRPDPARLPALLADLGPTDSLRILVAHGGTDEVYGGDSPSVEAIRVAELESAVGSGHLDYVALGDRHSVTSVGAGDRIWFSGSPETTAFDDVERASGQALLVELGTRSPTGGRGDCVVTPVRTGRWSFLAITAEIETESDLDALAERIEAIEDKPRTVLKLGLTGTVGVALRARIDDLLETWAELFAAAYLRERLTHLVVRAEDSDFTDLVDGYAGRAVQDLVEKAASNGSDSEDAGNALSLLYRLVDGGLR</sequence>
<dbReference type="InterPro" id="IPR014577">
    <property type="entry name" value="UCP033093_metalloPase"/>
</dbReference>
<dbReference type="GO" id="GO:0004527">
    <property type="term" value="F:exonuclease activity"/>
    <property type="evidence" value="ECO:0007669"/>
    <property type="project" value="UniProtKB-KW"/>
</dbReference>
<evidence type="ECO:0000259" key="6">
    <source>
        <dbReference type="Pfam" id="PF00149"/>
    </source>
</evidence>
<evidence type="ECO:0000256" key="5">
    <source>
        <dbReference type="ARBA" id="ARBA00022839"/>
    </source>
</evidence>
<dbReference type="InterPro" id="IPR041796">
    <property type="entry name" value="Mre11_N"/>
</dbReference>
<reference evidence="7 8" key="1">
    <citation type="journal article" date="2019" name="Int. J. Syst. Evol. Microbiol.">
        <title>The Global Catalogue of Microorganisms (GCM) 10K type strain sequencing project: providing services to taxonomists for standard genome sequencing and annotation.</title>
        <authorList>
            <consortium name="The Broad Institute Genomics Platform"/>
            <consortium name="The Broad Institute Genome Sequencing Center for Infectious Disease"/>
            <person name="Wu L."/>
            <person name="Ma J."/>
        </authorList>
    </citation>
    <scope>NUCLEOTIDE SEQUENCE [LARGE SCALE GENOMIC DNA]</scope>
    <source>
        <strain evidence="7 8">JCM 16002</strain>
    </source>
</reference>
<gene>
    <name evidence="7" type="ORF">GCM10009831_03020</name>
</gene>
<dbReference type="PANTHER" id="PTHR30337:SF0">
    <property type="entry name" value="NUCLEASE SBCCD SUBUNIT D"/>
    <property type="match status" value="1"/>
</dbReference>
<evidence type="ECO:0000256" key="3">
    <source>
        <dbReference type="ARBA" id="ARBA00022722"/>
    </source>
</evidence>
<dbReference type="InterPro" id="IPR004843">
    <property type="entry name" value="Calcineurin-like_PHP"/>
</dbReference>
<dbReference type="InterPro" id="IPR050535">
    <property type="entry name" value="DNA_Repair-Maintenance_Comp"/>
</dbReference>
<keyword evidence="3" id="KW-0540">Nuclease</keyword>
<dbReference type="PANTHER" id="PTHR30337">
    <property type="entry name" value="COMPONENT OF ATP-DEPENDENT DSDNA EXONUCLEASE"/>
    <property type="match status" value="1"/>
</dbReference>
<evidence type="ECO:0000313" key="7">
    <source>
        <dbReference type="EMBL" id="GAA1698275.1"/>
    </source>
</evidence>
<dbReference type="SUPFAM" id="SSF56300">
    <property type="entry name" value="Metallo-dependent phosphatases"/>
    <property type="match status" value="1"/>
</dbReference>
<evidence type="ECO:0000256" key="2">
    <source>
        <dbReference type="ARBA" id="ARBA00013365"/>
    </source>
</evidence>
<feature type="domain" description="Calcineurin-like phosphoesterase" evidence="6">
    <location>
        <begin position="31"/>
        <end position="195"/>
    </location>
</feature>
<evidence type="ECO:0000256" key="4">
    <source>
        <dbReference type="ARBA" id="ARBA00022801"/>
    </source>
</evidence>
<protein>
    <recommendedName>
        <fullName evidence="2">Nuclease SbcCD subunit D</fullName>
    </recommendedName>
</protein>